<proteinExistence type="predicted"/>
<reference evidence="1 2" key="2">
    <citation type="journal article" date="2022" name="Mol. Ecol. Resour.">
        <title>The genomes of chicory, endive, great burdock and yacon provide insights into Asteraceae paleo-polyploidization history and plant inulin production.</title>
        <authorList>
            <person name="Fan W."/>
            <person name="Wang S."/>
            <person name="Wang H."/>
            <person name="Wang A."/>
            <person name="Jiang F."/>
            <person name="Liu H."/>
            <person name="Zhao H."/>
            <person name="Xu D."/>
            <person name="Zhang Y."/>
        </authorList>
    </citation>
    <scope>NUCLEOTIDE SEQUENCE [LARGE SCALE GENOMIC DNA]</scope>
    <source>
        <strain evidence="2">cv. Punajuju</strain>
        <tissue evidence="1">Leaves</tissue>
    </source>
</reference>
<evidence type="ECO:0000313" key="1">
    <source>
        <dbReference type="EMBL" id="KAI3710926.1"/>
    </source>
</evidence>
<keyword evidence="2" id="KW-1185">Reference proteome</keyword>
<reference evidence="2" key="1">
    <citation type="journal article" date="2022" name="Mol. Ecol. Resour.">
        <title>The genomes of chicory, endive, great burdock and yacon provide insights into Asteraceae palaeo-polyploidization history and plant inulin production.</title>
        <authorList>
            <person name="Fan W."/>
            <person name="Wang S."/>
            <person name="Wang H."/>
            <person name="Wang A."/>
            <person name="Jiang F."/>
            <person name="Liu H."/>
            <person name="Zhao H."/>
            <person name="Xu D."/>
            <person name="Zhang Y."/>
        </authorList>
    </citation>
    <scope>NUCLEOTIDE SEQUENCE [LARGE SCALE GENOMIC DNA]</scope>
    <source>
        <strain evidence="2">cv. Punajuju</strain>
    </source>
</reference>
<name>A0ACB9AMG4_CICIN</name>
<dbReference type="Proteomes" id="UP001055811">
    <property type="component" value="Linkage Group LG07"/>
</dbReference>
<comment type="caution">
    <text evidence="1">The sequence shown here is derived from an EMBL/GenBank/DDBJ whole genome shotgun (WGS) entry which is preliminary data.</text>
</comment>
<dbReference type="EMBL" id="CM042015">
    <property type="protein sequence ID" value="KAI3710926.1"/>
    <property type="molecule type" value="Genomic_DNA"/>
</dbReference>
<accession>A0ACB9AMG4</accession>
<gene>
    <name evidence="1" type="ORF">L2E82_40722</name>
</gene>
<protein>
    <submittedName>
        <fullName evidence="1">Uncharacterized protein</fullName>
    </submittedName>
</protein>
<evidence type="ECO:0000313" key="2">
    <source>
        <dbReference type="Proteomes" id="UP001055811"/>
    </source>
</evidence>
<sequence length="184" mass="21223">MKAWVYDEYRGLDVLKFSSNVIVPNINDDQVLVKVVTAALNLVDFKRRLGKFQATNYALQITLSIVLILGLETGSKFGLVFTRMADGSVKVWKREEKDFGIKALMRSKVIIDNDSRRFRNSSPYEKKGDPMIFWTTATERRKPESAQRGFSGEIRAQLIYSHHRNYPPLTIIVLRERKDRGHVC</sequence>
<organism evidence="1 2">
    <name type="scientific">Cichorium intybus</name>
    <name type="common">Chicory</name>
    <dbReference type="NCBI Taxonomy" id="13427"/>
    <lineage>
        <taxon>Eukaryota</taxon>
        <taxon>Viridiplantae</taxon>
        <taxon>Streptophyta</taxon>
        <taxon>Embryophyta</taxon>
        <taxon>Tracheophyta</taxon>
        <taxon>Spermatophyta</taxon>
        <taxon>Magnoliopsida</taxon>
        <taxon>eudicotyledons</taxon>
        <taxon>Gunneridae</taxon>
        <taxon>Pentapetalae</taxon>
        <taxon>asterids</taxon>
        <taxon>campanulids</taxon>
        <taxon>Asterales</taxon>
        <taxon>Asteraceae</taxon>
        <taxon>Cichorioideae</taxon>
        <taxon>Cichorieae</taxon>
        <taxon>Cichoriinae</taxon>
        <taxon>Cichorium</taxon>
    </lineage>
</organism>